<evidence type="ECO:0000256" key="1">
    <source>
        <dbReference type="ARBA" id="ARBA00038215"/>
    </source>
</evidence>
<feature type="domain" description="Beta-lactamase-related" evidence="2">
    <location>
        <begin position="12"/>
        <end position="369"/>
    </location>
</feature>
<dbReference type="Pfam" id="PF11954">
    <property type="entry name" value="DUF3471"/>
    <property type="match status" value="1"/>
</dbReference>
<sequence>MAKLSARLDRLSSTIEDLMRIGGTPGLSLAVMSSGSTVYESSFGVRDKEAGLPVTDETIFPLCSLTKALTASAMAILVDEGKLTWDTLVKDVLPFFDSRDETTQNHLTITDILSHRSGMAWAGNVVLGTENNILISKKDGLKYISSQRRLLPFRTGMSYNNLGYNLAGYVIEEVSGVSWFEFVQSRILDPLGLDRTYLKAPPSDIGNVTQCYNTLDDGSATQIPHPKGGQNWFGGPSGGAWSCVRDLLKLYKTFTTSFEDQFTTGEKATENSPFRQVSFLTSAKIPMDQPSRNELSYALGWVRAQLPNRLGQIGINPGLMPNGMPTVGKGVPSQLALFHQGSLPGALSIVILLPDTNNVIVVLSNSLALNDVPDWVGQLILEEVLGVPESERNNYLEAAHTSVAENLKWYPALVEELNNARKNGTSPRALEEYVGTYWDNINVFKIVVDLVDNKLYWRLQGLDSERFQLEHYEDDTFTWLLPRNELSRRGRWVESDQGPAFWKAVFEYSDNGEIDKLLWAHDTGVPPLQLTKESSKV</sequence>
<evidence type="ECO:0000313" key="4">
    <source>
        <dbReference type="EMBL" id="KXG50085.1"/>
    </source>
</evidence>
<dbReference type="EMBL" id="LHQR01000048">
    <property type="protein sequence ID" value="KXG50085.1"/>
    <property type="molecule type" value="Genomic_DNA"/>
</dbReference>
<dbReference type="RefSeq" id="XP_040648621.1">
    <property type="nucleotide sequence ID" value="XM_040793766.1"/>
</dbReference>
<evidence type="ECO:0000259" key="3">
    <source>
        <dbReference type="Pfam" id="PF11954"/>
    </source>
</evidence>
<evidence type="ECO:0000259" key="2">
    <source>
        <dbReference type="Pfam" id="PF00144"/>
    </source>
</evidence>
<gene>
    <name evidence="4" type="ORF">PGRI_060520</name>
</gene>
<dbReference type="OrthoDB" id="5946976at2759"/>
<keyword evidence="5" id="KW-1185">Reference proteome</keyword>
<dbReference type="Gene3D" id="3.40.710.10">
    <property type="entry name" value="DD-peptidase/beta-lactamase superfamily"/>
    <property type="match status" value="1"/>
</dbReference>
<proteinExistence type="inferred from homology"/>
<dbReference type="PANTHER" id="PTHR46825:SF14">
    <property type="entry name" value="BETA-LACTAMASE-RELATED DOMAIN-CONTAINING PROTEIN"/>
    <property type="match status" value="1"/>
</dbReference>
<dbReference type="OMA" id="EYVGTYW"/>
<dbReference type="AlphaFoldDB" id="A0A135LM99"/>
<dbReference type="InterPro" id="IPR050491">
    <property type="entry name" value="AmpC-like"/>
</dbReference>
<dbReference type="InterPro" id="IPR001466">
    <property type="entry name" value="Beta-lactam-related"/>
</dbReference>
<name>A0A135LM99_PENPA</name>
<comment type="caution">
    <text evidence="4">The sequence shown here is derived from an EMBL/GenBank/DDBJ whole genome shotgun (WGS) entry which is preliminary data.</text>
</comment>
<dbReference type="Pfam" id="PF00144">
    <property type="entry name" value="Beta-lactamase"/>
    <property type="match status" value="1"/>
</dbReference>
<dbReference type="InterPro" id="IPR012338">
    <property type="entry name" value="Beta-lactam/transpept-like"/>
</dbReference>
<dbReference type="InterPro" id="IPR021860">
    <property type="entry name" value="Peptidase_S12_Pab87-rel_C"/>
</dbReference>
<dbReference type="PANTHER" id="PTHR46825">
    <property type="entry name" value="D-ALANYL-D-ALANINE-CARBOXYPEPTIDASE/ENDOPEPTIDASE AMPH"/>
    <property type="match status" value="1"/>
</dbReference>
<reference evidence="4 5" key="1">
    <citation type="journal article" date="2016" name="BMC Genomics">
        <title>Genome sequencing and secondary metabolism of the postharvest pathogen Penicillium griseofulvum.</title>
        <authorList>
            <person name="Banani H."/>
            <person name="Marcet-Houben M."/>
            <person name="Ballester A.R."/>
            <person name="Abbruscato P."/>
            <person name="Gonzalez-Candelas L."/>
            <person name="Gabaldon T."/>
            <person name="Spadaro D."/>
        </authorList>
    </citation>
    <scope>NUCLEOTIDE SEQUENCE [LARGE SCALE GENOMIC DNA]</scope>
    <source>
        <strain evidence="4 5">PG3</strain>
    </source>
</reference>
<protein>
    <submittedName>
        <fullName evidence="4">Beta-lactamase-related protein</fullName>
    </submittedName>
</protein>
<dbReference type="Gene3D" id="2.40.128.600">
    <property type="match status" value="1"/>
</dbReference>
<dbReference type="Proteomes" id="UP000070168">
    <property type="component" value="Unassembled WGS sequence"/>
</dbReference>
<feature type="domain" description="Peptidase S12 Pab87-related C-terminal" evidence="3">
    <location>
        <begin position="421"/>
        <end position="520"/>
    </location>
</feature>
<accession>A0A135LM99</accession>
<comment type="similarity">
    <text evidence="1">Belongs to the peptidase S12 family.</text>
</comment>
<evidence type="ECO:0000313" key="5">
    <source>
        <dbReference type="Proteomes" id="UP000070168"/>
    </source>
</evidence>
<organism evidence="4 5">
    <name type="scientific">Penicillium patulum</name>
    <name type="common">Penicillium griseofulvum</name>
    <dbReference type="NCBI Taxonomy" id="5078"/>
    <lineage>
        <taxon>Eukaryota</taxon>
        <taxon>Fungi</taxon>
        <taxon>Dikarya</taxon>
        <taxon>Ascomycota</taxon>
        <taxon>Pezizomycotina</taxon>
        <taxon>Eurotiomycetes</taxon>
        <taxon>Eurotiomycetidae</taxon>
        <taxon>Eurotiales</taxon>
        <taxon>Aspergillaceae</taxon>
        <taxon>Penicillium</taxon>
    </lineage>
</organism>
<dbReference type="GeneID" id="63709066"/>
<dbReference type="STRING" id="5078.A0A135LM99"/>
<dbReference type="SUPFAM" id="SSF56601">
    <property type="entry name" value="beta-lactamase/transpeptidase-like"/>
    <property type="match status" value="1"/>
</dbReference>